<dbReference type="SUPFAM" id="SSF54768">
    <property type="entry name" value="dsRNA-binding domain-like"/>
    <property type="match status" value="1"/>
</dbReference>
<sequence length="80" mass="9294">MSNAVALPDHWCMQLNNYLQERGERDTMTWEIYKTGPQHRLIWHAIVYVRSSQYGRHSARTRAAAKEGAARQAFFALLDT</sequence>
<name>A0A8E2B0R9_9APHY</name>
<reference evidence="3 4" key="1">
    <citation type="submission" date="2016-07" db="EMBL/GenBank/DDBJ databases">
        <title>Draft genome of the white-rot fungus Obba rivulosa 3A-2.</title>
        <authorList>
            <consortium name="DOE Joint Genome Institute"/>
            <person name="Miettinen O."/>
            <person name="Riley R."/>
            <person name="Acob R."/>
            <person name="Barry K."/>
            <person name="Cullen D."/>
            <person name="De Vries R."/>
            <person name="Hainaut M."/>
            <person name="Hatakka A."/>
            <person name="Henrissat B."/>
            <person name="Hilden K."/>
            <person name="Kuo R."/>
            <person name="Labutti K."/>
            <person name="Lipzen A."/>
            <person name="Makela M.R."/>
            <person name="Sandor L."/>
            <person name="Spatafora J.W."/>
            <person name="Grigoriev I.V."/>
            <person name="Hibbett D.S."/>
        </authorList>
    </citation>
    <scope>NUCLEOTIDE SEQUENCE [LARGE SCALE GENOMIC DNA]</scope>
    <source>
        <strain evidence="3 4">3A-2</strain>
    </source>
</reference>
<dbReference type="GO" id="GO:0003723">
    <property type="term" value="F:RNA binding"/>
    <property type="evidence" value="ECO:0007669"/>
    <property type="project" value="UniProtKB-UniRule"/>
</dbReference>
<feature type="domain" description="DRBM" evidence="2">
    <location>
        <begin position="10"/>
        <end position="79"/>
    </location>
</feature>
<dbReference type="Proteomes" id="UP000250043">
    <property type="component" value="Unassembled WGS sequence"/>
</dbReference>
<accession>A0A8E2B0R9</accession>
<dbReference type="Gene3D" id="3.30.160.20">
    <property type="match status" value="1"/>
</dbReference>
<dbReference type="AlphaFoldDB" id="A0A8E2B0R9"/>
<dbReference type="OrthoDB" id="112668at2759"/>
<dbReference type="InterPro" id="IPR014720">
    <property type="entry name" value="dsRBD_dom"/>
</dbReference>
<gene>
    <name evidence="3" type="ORF">OBBRIDRAFT_506606</name>
</gene>
<keyword evidence="1" id="KW-0694">RNA-binding</keyword>
<evidence type="ECO:0000313" key="4">
    <source>
        <dbReference type="Proteomes" id="UP000250043"/>
    </source>
</evidence>
<dbReference type="Pfam" id="PF00035">
    <property type="entry name" value="dsrm"/>
    <property type="match status" value="1"/>
</dbReference>
<dbReference type="PROSITE" id="PS50137">
    <property type="entry name" value="DS_RBD"/>
    <property type="match status" value="1"/>
</dbReference>
<evidence type="ECO:0000259" key="2">
    <source>
        <dbReference type="PROSITE" id="PS50137"/>
    </source>
</evidence>
<evidence type="ECO:0000256" key="1">
    <source>
        <dbReference type="PROSITE-ProRule" id="PRU00266"/>
    </source>
</evidence>
<evidence type="ECO:0000313" key="3">
    <source>
        <dbReference type="EMBL" id="OCH91814.1"/>
    </source>
</evidence>
<dbReference type="EMBL" id="KV722379">
    <property type="protein sequence ID" value="OCH91814.1"/>
    <property type="molecule type" value="Genomic_DNA"/>
</dbReference>
<keyword evidence="4" id="KW-1185">Reference proteome</keyword>
<proteinExistence type="predicted"/>
<protein>
    <recommendedName>
        <fullName evidence="2">DRBM domain-containing protein</fullName>
    </recommendedName>
</protein>
<organism evidence="3 4">
    <name type="scientific">Obba rivulosa</name>
    <dbReference type="NCBI Taxonomy" id="1052685"/>
    <lineage>
        <taxon>Eukaryota</taxon>
        <taxon>Fungi</taxon>
        <taxon>Dikarya</taxon>
        <taxon>Basidiomycota</taxon>
        <taxon>Agaricomycotina</taxon>
        <taxon>Agaricomycetes</taxon>
        <taxon>Polyporales</taxon>
        <taxon>Gelatoporiaceae</taxon>
        <taxon>Obba</taxon>
    </lineage>
</organism>